<comment type="caution">
    <text evidence="10">The sequence shown here is derived from an EMBL/GenBank/DDBJ whole genome shotgun (WGS) entry which is preliminary data.</text>
</comment>
<dbReference type="InterPro" id="IPR027417">
    <property type="entry name" value="P-loop_NTPase"/>
</dbReference>
<keyword evidence="7" id="KW-0819">tRNA processing</keyword>
<dbReference type="VEuPathDB" id="FungiDB:CJI97_003819"/>
<dbReference type="VEuPathDB" id="FungiDB:B9J08_003745"/>
<dbReference type="VEuPathDB" id="FungiDB:CJJ07_003677"/>
<dbReference type="Proteomes" id="UP000037122">
    <property type="component" value="Unassembled WGS sequence"/>
</dbReference>
<reference evidence="11" key="1">
    <citation type="journal article" date="2015" name="BMC Genomics">
        <title>Draft genome of a commonly misdiagnosed multidrug resistant pathogen Candida auris.</title>
        <authorList>
            <person name="Chatterjee S."/>
            <person name="Alampalli S.V."/>
            <person name="Nageshan R.K."/>
            <person name="Chettiar S.T."/>
            <person name="Joshi S."/>
            <person name="Tatu U.S."/>
        </authorList>
    </citation>
    <scope>NUCLEOTIDE SEQUENCE [LARGE SCALE GENOMIC DNA]</scope>
    <source>
        <strain evidence="11">6684</strain>
    </source>
</reference>
<dbReference type="Gene3D" id="3.40.50.300">
    <property type="entry name" value="P-loop containing nucleotide triphosphate hydrolases"/>
    <property type="match status" value="1"/>
</dbReference>
<dbReference type="InterPro" id="IPR008728">
    <property type="entry name" value="Elongator_complex_protein_4"/>
</dbReference>
<comment type="pathway">
    <text evidence="3">tRNA modification; 5-methoxycarbonylmethyl-2-thiouridine-tRNA biosynthesis.</text>
</comment>
<evidence type="ECO:0000256" key="2">
    <source>
        <dbReference type="ARBA" id="ARBA00004496"/>
    </source>
</evidence>
<gene>
    <name evidence="10" type="ORF">QG37_00943</name>
</gene>
<dbReference type="VEuPathDB" id="FungiDB:CJI96_0002277"/>
<dbReference type="PANTHER" id="PTHR12896">
    <property type="entry name" value="PAX6 NEIGHBOR PROTEIN PAXNEB"/>
    <property type="match status" value="1"/>
</dbReference>
<evidence type="ECO:0000256" key="5">
    <source>
        <dbReference type="ARBA" id="ARBA00020265"/>
    </source>
</evidence>
<name>A0A0L0P6S3_CANAR</name>
<dbReference type="Pfam" id="PF05625">
    <property type="entry name" value="PAXNEB"/>
    <property type="match status" value="1"/>
</dbReference>
<comment type="similarity">
    <text evidence="4">Belongs to the ELP4 family.</text>
</comment>
<proteinExistence type="inferred from homology"/>
<dbReference type="UniPathway" id="UPA00988"/>
<sequence length="414" mass="45402">MSFRKRAEPLAPGRTPMGASPLVSGRAPLGGRVPITGGLNRAPPTLAQAKKPESLDIVSANPGVRPSSSTSDPTISTGCADLDRILAHQGLPLGHSLLVEESGSTDFASVLLRAFAAQGIFHDRLEKDKSFCHVVVVGAPEAWINDLPGEYKGGSKEQKRARIAADSSKVSVLNMADKDLKIAWRYGLQKKGNGAAEEEKPNDTVYEHYTTQFDITQRLVPGASSQEVSFVPLLANYQSIVSHIRKIVQKQIENLPAKVVRIVVPGFLNPSIYPPSASASTFIVPLFHSLQSLLRTFSKNAALIASIPLDLYPRESVLTLLFEQFADGVVYLQPFNQEMEALLERAYKNEPSKIQQGLVNVIKVPILSAKGMMMIRDGEYAFRNGRKRFAIEEWGIPVDDTEEEEPQTKQNIDF</sequence>
<evidence type="ECO:0000256" key="1">
    <source>
        <dbReference type="ARBA" id="ARBA00004123"/>
    </source>
</evidence>
<dbReference type="GO" id="GO:0033588">
    <property type="term" value="C:elongator holoenzyme complex"/>
    <property type="evidence" value="ECO:0007669"/>
    <property type="project" value="InterPro"/>
</dbReference>
<evidence type="ECO:0000256" key="9">
    <source>
        <dbReference type="SAM" id="MobiDB-lite"/>
    </source>
</evidence>
<evidence type="ECO:0000313" key="11">
    <source>
        <dbReference type="Proteomes" id="UP000037122"/>
    </source>
</evidence>
<evidence type="ECO:0000256" key="7">
    <source>
        <dbReference type="ARBA" id="ARBA00022694"/>
    </source>
</evidence>
<dbReference type="AlphaFoldDB" id="A0A0L0P6S3"/>
<accession>A0A0L0P6S3</accession>
<dbReference type="CDD" id="cd19494">
    <property type="entry name" value="Elp4"/>
    <property type="match status" value="1"/>
</dbReference>
<evidence type="ECO:0000256" key="3">
    <source>
        <dbReference type="ARBA" id="ARBA00005043"/>
    </source>
</evidence>
<dbReference type="EMBL" id="LGST01000007">
    <property type="protein sequence ID" value="KNE02004.1"/>
    <property type="molecule type" value="Genomic_DNA"/>
</dbReference>
<keyword evidence="8" id="KW-0539">Nucleus</keyword>
<evidence type="ECO:0000256" key="4">
    <source>
        <dbReference type="ARBA" id="ARBA00007573"/>
    </source>
</evidence>
<organism evidence="10 11">
    <name type="scientific">Candidozyma auris</name>
    <name type="common">Yeast</name>
    <name type="synonym">Candida auris</name>
    <dbReference type="NCBI Taxonomy" id="498019"/>
    <lineage>
        <taxon>Eukaryota</taxon>
        <taxon>Fungi</taxon>
        <taxon>Dikarya</taxon>
        <taxon>Ascomycota</taxon>
        <taxon>Saccharomycotina</taxon>
        <taxon>Pichiomycetes</taxon>
        <taxon>Metschnikowiaceae</taxon>
        <taxon>Candidozyma</taxon>
    </lineage>
</organism>
<evidence type="ECO:0000256" key="6">
    <source>
        <dbReference type="ARBA" id="ARBA00022490"/>
    </source>
</evidence>
<protein>
    <recommendedName>
        <fullName evidence="5">Elongator complex protein 4</fullName>
    </recommendedName>
</protein>
<dbReference type="VEuPathDB" id="FungiDB:CJJ09_000362"/>
<keyword evidence="6" id="KW-0963">Cytoplasm</keyword>
<feature type="region of interest" description="Disordered" evidence="9">
    <location>
        <begin position="1"/>
        <end position="26"/>
    </location>
</feature>
<dbReference type="VEuPathDB" id="FungiDB:QG37_00943"/>
<comment type="subcellular location">
    <subcellularLocation>
        <location evidence="2">Cytoplasm</location>
    </subcellularLocation>
    <subcellularLocation>
        <location evidence="1">Nucleus</location>
    </subcellularLocation>
</comment>
<dbReference type="GO" id="GO:0005737">
    <property type="term" value="C:cytoplasm"/>
    <property type="evidence" value="ECO:0007669"/>
    <property type="project" value="UniProtKB-SubCell"/>
</dbReference>
<evidence type="ECO:0000256" key="8">
    <source>
        <dbReference type="ARBA" id="ARBA00023242"/>
    </source>
</evidence>
<evidence type="ECO:0000313" key="10">
    <source>
        <dbReference type="EMBL" id="KNE02004.1"/>
    </source>
</evidence>
<dbReference type="GO" id="GO:0002098">
    <property type="term" value="P:tRNA wobble uridine modification"/>
    <property type="evidence" value="ECO:0007669"/>
    <property type="project" value="InterPro"/>
</dbReference>
<dbReference type="PANTHER" id="PTHR12896:SF1">
    <property type="entry name" value="ELONGATOR COMPLEX PROTEIN 4"/>
    <property type="match status" value="1"/>
</dbReference>
<dbReference type="GO" id="GO:0008023">
    <property type="term" value="C:transcription elongation factor complex"/>
    <property type="evidence" value="ECO:0007669"/>
    <property type="project" value="TreeGrafter"/>
</dbReference>